<comment type="caution">
    <text evidence="1">The sequence shown here is derived from an EMBL/GenBank/DDBJ whole genome shotgun (WGS) entry which is preliminary data.</text>
</comment>
<gene>
    <name evidence="1" type="ORF">SASC598J21_014640</name>
</gene>
<protein>
    <submittedName>
        <fullName evidence="1">Uncharacterized protein</fullName>
    </submittedName>
</protein>
<evidence type="ECO:0000313" key="1">
    <source>
        <dbReference type="EMBL" id="KEQ00776.1"/>
    </source>
</evidence>
<accession>A0A074V6D9</accession>
<name>A0A074V6D9_9NEIS</name>
<organism evidence="1 2">
    <name type="scientific">Snodgrassella alvi SCGC AB-598-J21</name>
    <dbReference type="NCBI Taxonomy" id="1385367"/>
    <lineage>
        <taxon>Bacteria</taxon>
        <taxon>Pseudomonadati</taxon>
        <taxon>Pseudomonadota</taxon>
        <taxon>Betaproteobacteria</taxon>
        <taxon>Neisseriales</taxon>
        <taxon>Neisseriaceae</taxon>
        <taxon>Snodgrassella</taxon>
    </lineage>
</organism>
<dbReference type="AlphaFoldDB" id="A0A074V6D9"/>
<proteinExistence type="predicted"/>
<reference evidence="1 2" key="1">
    <citation type="journal article" date="2014" name="PLoS Genet.">
        <title>Hidden diversity in honey bee gut symbionts detected by single-cell genomics.</title>
        <authorList>
            <person name="Engel P."/>
            <person name="Stepanauskas R."/>
            <person name="Moran N."/>
        </authorList>
    </citation>
    <scope>NUCLEOTIDE SEQUENCE [LARGE SCALE GENOMIC DNA]</scope>
    <source>
        <strain evidence="1 2">SCGC AB-598-J21</strain>
    </source>
</reference>
<dbReference type="Proteomes" id="UP000027644">
    <property type="component" value="Unassembled WGS sequence"/>
</dbReference>
<dbReference type="EMBL" id="AVQL01000445">
    <property type="protein sequence ID" value="KEQ00776.1"/>
    <property type="molecule type" value="Genomic_DNA"/>
</dbReference>
<sequence length="151" mass="17777">MKNIKNKVTDTKPPSLKDWGDIPKDNIDLNYIYKIFFEKTNSEVQTLFNGIVAIEYVDALRWMPARPFSYYIKGFIDFILNKHYAGIDANDAAYSFLRLIKEKVDSNKSSLLPLKYEIISTIDFIISNQDYFRLVDDEESYKIYQYIKSNL</sequence>
<evidence type="ECO:0000313" key="2">
    <source>
        <dbReference type="Proteomes" id="UP000027644"/>
    </source>
</evidence>